<feature type="region of interest" description="Disordered" evidence="1">
    <location>
        <begin position="1"/>
        <end position="113"/>
    </location>
</feature>
<gene>
    <name evidence="2" type="ORF">H4R34_005500</name>
</gene>
<protein>
    <recommendedName>
        <fullName evidence="4">Proline-rich protein PRCC</fullName>
    </recommendedName>
</protein>
<dbReference type="PANTHER" id="PTHR13621:SF2">
    <property type="entry name" value="PROLINE-RICH PROTEIN PRCC"/>
    <property type="match status" value="1"/>
</dbReference>
<name>A0A9W8B2T6_9FUNG</name>
<feature type="region of interest" description="Disordered" evidence="1">
    <location>
        <begin position="231"/>
        <end position="297"/>
    </location>
</feature>
<evidence type="ECO:0000313" key="3">
    <source>
        <dbReference type="Proteomes" id="UP001151582"/>
    </source>
</evidence>
<dbReference type="AlphaFoldDB" id="A0A9W8B2T6"/>
<dbReference type="EMBL" id="JANBQB010001137">
    <property type="protein sequence ID" value="KAJ1972159.1"/>
    <property type="molecule type" value="Genomic_DNA"/>
</dbReference>
<organism evidence="2 3">
    <name type="scientific">Dimargaris verticillata</name>
    <dbReference type="NCBI Taxonomy" id="2761393"/>
    <lineage>
        <taxon>Eukaryota</taxon>
        <taxon>Fungi</taxon>
        <taxon>Fungi incertae sedis</taxon>
        <taxon>Zoopagomycota</taxon>
        <taxon>Kickxellomycotina</taxon>
        <taxon>Dimargaritomycetes</taxon>
        <taxon>Dimargaritales</taxon>
        <taxon>Dimargaritaceae</taxon>
        <taxon>Dimargaris</taxon>
    </lineage>
</organism>
<dbReference type="InterPro" id="IPR018800">
    <property type="entry name" value="PRCC"/>
</dbReference>
<feature type="compositionally biased region" description="Pro residues" evidence="1">
    <location>
        <begin position="96"/>
        <end position="106"/>
    </location>
</feature>
<proteinExistence type="predicted"/>
<dbReference type="PANTHER" id="PTHR13621">
    <property type="entry name" value="PROLINE-RICH PROTEIN PRCC"/>
    <property type="match status" value="1"/>
</dbReference>
<dbReference type="OrthoDB" id="206969at2759"/>
<feature type="compositionally biased region" description="Polar residues" evidence="1">
    <location>
        <begin position="145"/>
        <end position="159"/>
    </location>
</feature>
<feature type="compositionally biased region" description="Polar residues" evidence="1">
    <location>
        <begin position="235"/>
        <end position="247"/>
    </location>
</feature>
<feature type="compositionally biased region" description="Low complexity" evidence="1">
    <location>
        <begin position="10"/>
        <end position="21"/>
    </location>
</feature>
<dbReference type="GO" id="GO:0005634">
    <property type="term" value="C:nucleus"/>
    <property type="evidence" value="ECO:0007669"/>
    <property type="project" value="TreeGrafter"/>
</dbReference>
<keyword evidence="3" id="KW-1185">Reference proteome</keyword>
<reference evidence="2" key="1">
    <citation type="submission" date="2022-07" db="EMBL/GenBank/DDBJ databases">
        <title>Phylogenomic reconstructions and comparative analyses of Kickxellomycotina fungi.</title>
        <authorList>
            <person name="Reynolds N.K."/>
            <person name="Stajich J.E."/>
            <person name="Barry K."/>
            <person name="Grigoriev I.V."/>
            <person name="Crous P."/>
            <person name="Smith M.E."/>
        </authorList>
    </citation>
    <scope>NUCLEOTIDE SEQUENCE</scope>
    <source>
        <strain evidence="2">RSA 567</strain>
    </source>
</reference>
<feature type="compositionally biased region" description="Low complexity" evidence="1">
    <location>
        <begin position="54"/>
        <end position="67"/>
    </location>
</feature>
<evidence type="ECO:0000313" key="2">
    <source>
        <dbReference type="EMBL" id="KAJ1972159.1"/>
    </source>
</evidence>
<dbReference type="Pfam" id="PF10253">
    <property type="entry name" value="PRCC"/>
    <property type="match status" value="1"/>
</dbReference>
<comment type="caution">
    <text evidence="2">The sequence shown here is derived from an EMBL/GenBank/DDBJ whole genome shotgun (WGS) entry which is preliminary data.</text>
</comment>
<evidence type="ECO:0008006" key="4">
    <source>
        <dbReference type="Google" id="ProtNLM"/>
    </source>
</evidence>
<accession>A0A9W8B2T6</accession>
<sequence>MSLVPEYDSDSSSGESDGSLSPVPAPSAPTIHAPSSDSTTRKRVTIVVDLPKGPTTSDSPTDTSPPTAKKPRTGTLGLLSMLPAPKKSAGTLAIPKPAPPPKPRPTSPKLATAPADTVSFFPLGPKVAQAPAAAVPARLSPPTPRQVNRSPVPATTNGTKGMPQVQHDPNAQYRYAHTEPTDTLAASSSSSPSIAALDSEALRRLGGRRAIRELPQVQEVAQQSQLEPMAYLASLQHTANNQKSTSAPDHLKPSSQQKRKHNIMYLAYQAAESEAQLREHHASGHKTKRETQGKYGF</sequence>
<feature type="region of interest" description="Disordered" evidence="1">
    <location>
        <begin position="132"/>
        <end position="167"/>
    </location>
</feature>
<dbReference type="Proteomes" id="UP001151582">
    <property type="component" value="Unassembled WGS sequence"/>
</dbReference>
<evidence type="ECO:0000256" key="1">
    <source>
        <dbReference type="SAM" id="MobiDB-lite"/>
    </source>
</evidence>